<name>A0ABS4I386_9BACL</name>
<dbReference type="Proteomes" id="UP001519344">
    <property type="component" value="Unassembled WGS sequence"/>
</dbReference>
<evidence type="ECO:0000313" key="10">
    <source>
        <dbReference type="Proteomes" id="UP001519344"/>
    </source>
</evidence>
<protein>
    <recommendedName>
        <fullName evidence="4">Beta-galactosidase</fullName>
        <ecNumber evidence="4">3.2.1.23</ecNumber>
    </recommendedName>
</protein>
<dbReference type="InterPro" id="IPR017853">
    <property type="entry name" value="GH"/>
</dbReference>
<dbReference type="Gene3D" id="2.60.120.260">
    <property type="entry name" value="Galactose-binding domain-like"/>
    <property type="match status" value="2"/>
</dbReference>
<dbReference type="PANTHER" id="PTHR23421">
    <property type="entry name" value="BETA-GALACTOSIDASE RELATED"/>
    <property type="match status" value="1"/>
</dbReference>
<dbReference type="PRINTS" id="PR00742">
    <property type="entry name" value="GLHYDRLASE35"/>
</dbReference>
<dbReference type="InterPro" id="IPR026283">
    <property type="entry name" value="B-gal_1-like"/>
</dbReference>
<keyword evidence="3 4" id="KW-0326">Glycosidase</keyword>
<dbReference type="RefSeq" id="WP_167058514.1">
    <property type="nucleotide sequence ID" value="NZ_JAAOZR010000018.1"/>
</dbReference>
<dbReference type="InterPro" id="IPR008979">
    <property type="entry name" value="Galactose-bd-like_sf"/>
</dbReference>
<comment type="similarity">
    <text evidence="1 5">Belongs to the glycosyl hydrolase 35 family.</text>
</comment>
<evidence type="ECO:0000256" key="2">
    <source>
        <dbReference type="ARBA" id="ARBA00022801"/>
    </source>
</evidence>
<dbReference type="Pfam" id="PF21317">
    <property type="entry name" value="BetaGal_ABD_1"/>
    <property type="match status" value="1"/>
</dbReference>
<dbReference type="InterPro" id="IPR031330">
    <property type="entry name" value="Gly_Hdrlase_35_cat"/>
</dbReference>
<accession>A0ABS4I386</accession>
<dbReference type="Pfam" id="PF01301">
    <property type="entry name" value="Glyco_hydro_35"/>
    <property type="match status" value="1"/>
</dbReference>
<evidence type="ECO:0000259" key="7">
    <source>
        <dbReference type="Pfam" id="PF21317"/>
    </source>
</evidence>
<dbReference type="Gene3D" id="3.20.20.80">
    <property type="entry name" value="Glycosidases"/>
    <property type="match status" value="1"/>
</dbReference>
<evidence type="ECO:0000259" key="6">
    <source>
        <dbReference type="Pfam" id="PF01301"/>
    </source>
</evidence>
<evidence type="ECO:0000256" key="5">
    <source>
        <dbReference type="RuleBase" id="RU003679"/>
    </source>
</evidence>
<evidence type="ECO:0000259" key="8">
    <source>
        <dbReference type="Pfam" id="PF21467"/>
    </source>
</evidence>
<evidence type="ECO:0000256" key="1">
    <source>
        <dbReference type="ARBA" id="ARBA00009809"/>
    </source>
</evidence>
<gene>
    <name evidence="9" type="ORF">J2Z65_004594</name>
</gene>
<dbReference type="SUPFAM" id="SSF51445">
    <property type="entry name" value="(Trans)glycosidases"/>
    <property type="match status" value="1"/>
</dbReference>
<feature type="domain" description="Beta-galactosidase galactose-binding" evidence="8">
    <location>
        <begin position="508"/>
        <end position="566"/>
    </location>
</feature>
<organism evidence="9 10">
    <name type="scientific">Paenibacillus aceris</name>
    <dbReference type="NCBI Taxonomy" id="869555"/>
    <lineage>
        <taxon>Bacteria</taxon>
        <taxon>Bacillati</taxon>
        <taxon>Bacillota</taxon>
        <taxon>Bacilli</taxon>
        <taxon>Bacillales</taxon>
        <taxon>Paenibacillaceae</taxon>
        <taxon>Paenibacillus</taxon>
    </lineage>
</organism>
<sequence length="590" mass="67918">MATFTIKGNQFMYNGEPIRILSGAMHYFRIVPEYWKDRLLKLKACGFNAVETYVAWNVHEPKEGQFNFQGIADIEHFIQLAGDLGLHVIVRPSPYICAEWEFGGLPAWLLKDPSMQLRCYYQPYLSKIDAYFDELLPRLKPYLCTNGGPVIAMQIENEYGSYGNDKEYLIYLKEAMIQRDMNVLLFTSDGYDDSNIQGGTLIPDVLATVNFGSRPEEAFAKLQEYQLDKPLFCMEYWNGWFDHWGDEHHEREYDDVVDVLDRMLKLDASVNFYMFHGGTNFGFYNGANFLGKYEPTATSYDYHALLNESGDITDKYIAVRELISKYVDIPDIEMPSPIRKKHYGNIRLTEQSRLFDSLNLLSSPIKSKYPVSMEQLDQDYGFILYTTQISGPRAKNKIVLQHVHDRALIFIDGVYQGVVERNTHDQTVEIKENDILAEIPPEGATLSILVENMGRINYGYGLKDPKGITEGVRFERMFLYDWTIHTLPLDDLSKLNFGERQADNSYTPTFYKGVFNVDETGDTFLKLEGWTKGVAYINGYNLGRYWDIGPQKTLYVPGPLLREGENEIIIFELHGTRDPVVTFQDFAELG</sequence>
<reference evidence="9 10" key="1">
    <citation type="submission" date="2021-03" db="EMBL/GenBank/DDBJ databases">
        <title>Genomic Encyclopedia of Type Strains, Phase IV (KMG-IV): sequencing the most valuable type-strain genomes for metagenomic binning, comparative biology and taxonomic classification.</title>
        <authorList>
            <person name="Goeker M."/>
        </authorList>
    </citation>
    <scope>NUCLEOTIDE SEQUENCE [LARGE SCALE GENOMIC DNA]</scope>
    <source>
        <strain evidence="9 10">DSM 24950</strain>
    </source>
</reference>
<comment type="catalytic activity">
    <reaction evidence="4">
        <text>Hydrolysis of terminal non-reducing beta-D-galactose residues in beta-D-galactosides.</text>
        <dbReference type="EC" id="3.2.1.23"/>
    </reaction>
</comment>
<keyword evidence="2 4" id="KW-0378">Hydrolase</keyword>
<dbReference type="InterPro" id="IPR048913">
    <property type="entry name" value="BetaGal_gal-bd"/>
</dbReference>
<feature type="domain" description="Beta-galactosidase 1-like first all-beta" evidence="7">
    <location>
        <begin position="370"/>
        <end position="487"/>
    </location>
</feature>
<comment type="caution">
    <text evidence="9">The sequence shown here is derived from an EMBL/GenBank/DDBJ whole genome shotgun (WGS) entry which is preliminary data.</text>
</comment>
<proteinExistence type="inferred from homology"/>
<dbReference type="InterPro" id="IPR048912">
    <property type="entry name" value="BetaGal1-like_ABD1"/>
</dbReference>
<evidence type="ECO:0000256" key="4">
    <source>
        <dbReference type="RuleBase" id="RU000675"/>
    </source>
</evidence>
<keyword evidence="10" id="KW-1185">Reference proteome</keyword>
<evidence type="ECO:0000256" key="3">
    <source>
        <dbReference type="ARBA" id="ARBA00023295"/>
    </source>
</evidence>
<dbReference type="InterPro" id="IPR019801">
    <property type="entry name" value="Glyco_hydro_35_CS"/>
</dbReference>
<dbReference type="InterPro" id="IPR001944">
    <property type="entry name" value="Glycoside_Hdrlase_35"/>
</dbReference>
<evidence type="ECO:0000313" key="9">
    <source>
        <dbReference type="EMBL" id="MBP1965357.1"/>
    </source>
</evidence>
<dbReference type="GO" id="GO:0004565">
    <property type="term" value="F:beta-galactosidase activity"/>
    <property type="evidence" value="ECO:0007669"/>
    <property type="project" value="UniProtKB-EC"/>
</dbReference>
<dbReference type="Pfam" id="PF21467">
    <property type="entry name" value="BetaGal_gal-bd"/>
    <property type="match status" value="1"/>
</dbReference>
<dbReference type="SUPFAM" id="SSF49785">
    <property type="entry name" value="Galactose-binding domain-like"/>
    <property type="match status" value="1"/>
</dbReference>
<dbReference type="EMBL" id="JAGGKV010000013">
    <property type="protein sequence ID" value="MBP1965357.1"/>
    <property type="molecule type" value="Genomic_DNA"/>
</dbReference>
<dbReference type="PROSITE" id="PS01182">
    <property type="entry name" value="GLYCOSYL_HYDROL_F35"/>
    <property type="match status" value="1"/>
</dbReference>
<feature type="domain" description="Glycoside hydrolase 35 catalytic" evidence="6">
    <location>
        <begin position="10"/>
        <end position="325"/>
    </location>
</feature>
<dbReference type="EC" id="3.2.1.23" evidence="4"/>
<dbReference type="PIRSF" id="PIRSF006336">
    <property type="entry name" value="B-gal"/>
    <property type="match status" value="1"/>
</dbReference>